<dbReference type="PATRIC" id="fig|1263867.3.peg.4167"/>
<feature type="region of interest" description="Disordered" evidence="4">
    <location>
        <begin position="2639"/>
        <end position="2658"/>
    </location>
</feature>
<reference evidence="6" key="2">
    <citation type="journal article" date="2013" name="Mar. Genomics">
        <title>Expression of sulfatases in Rhodopirellula baltica and the diversity of sulfatases in the genus Rhodopirellula.</title>
        <authorList>
            <person name="Wegner C.E."/>
            <person name="Richter-Heitmann T."/>
            <person name="Klindworth A."/>
            <person name="Klockow C."/>
            <person name="Richter M."/>
            <person name="Achstetter T."/>
            <person name="Glockner F.O."/>
            <person name="Harder J."/>
        </authorList>
    </citation>
    <scope>NUCLEOTIDE SEQUENCE [LARGE SCALE GENOMIC DNA]</scope>
    <source>
        <strain evidence="6">6C</strain>
    </source>
</reference>
<reference evidence="6" key="1">
    <citation type="submission" date="2012-11" db="EMBL/GenBank/DDBJ databases">
        <title>Permanent draft genomes of Rhodopirellula europaea strain SH398 and 6C.</title>
        <authorList>
            <person name="Richter M."/>
            <person name="Richter-Heitmann T."/>
            <person name="Frank C."/>
            <person name="Harder J."/>
            <person name="Glockner F.O."/>
        </authorList>
    </citation>
    <scope>NUCLEOTIDE SEQUENCE</scope>
    <source>
        <strain evidence="6">6C</strain>
    </source>
</reference>
<dbReference type="Pfam" id="PF17963">
    <property type="entry name" value="Big_9"/>
    <property type="match status" value="7"/>
</dbReference>
<comment type="caution">
    <text evidence="6">The sequence shown here is derived from an EMBL/GenBank/DDBJ whole genome shotgun (WGS) entry which is preliminary data.</text>
</comment>
<dbReference type="SUPFAM" id="SSF141072">
    <property type="entry name" value="CalX-like"/>
    <property type="match status" value="1"/>
</dbReference>
<dbReference type="Pfam" id="PF03160">
    <property type="entry name" value="Calx-beta"/>
    <property type="match status" value="1"/>
</dbReference>
<feature type="domain" description="PKD" evidence="5">
    <location>
        <begin position="3075"/>
        <end position="3147"/>
    </location>
</feature>
<dbReference type="Pfam" id="PF18911">
    <property type="entry name" value="PKD_4"/>
    <property type="match status" value="1"/>
</dbReference>
<dbReference type="InterPro" id="IPR013783">
    <property type="entry name" value="Ig-like_fold"/>
</dbReference>
<dbReference type="Gene3D" id="2.60.40.2030">
    <property type="match status" value="1"/>
</dbReference>
<feature type="region of interest" description="Disordered" evidence="4">
    <location>
        <begin position="2855"/>
        <end position="2881"/>
    </location>
</feature>
<dbReference type="InterPro" id="IPR012334">
    <property type="entry name" value="Pectin_lyas_fold"/>
</dbReference>
<feature type="region of interest" description="Disordered" evidence="4">
    <location>
        <begin position="3501"/>
        <end position="3521"/>
    </location>
</feature>
<keyword evidence="2" id="KW-0677">Repeat</keyword>
<dbReference type="InterPro" id="IPR011050">
    <property type="entry name" value="Pectin_lyase_fold/virulence"/>
</dbReference>
<dbReference type="Gene3D" id="2.60.40.10">
    <property type="entry name" value="Immunoglobulins"/>
    <property type="match status" value="1"/>
</dbReference>
<organism evidence="6 7">
    <name type="scientific">Rhodopirellula europaea 6C</name>
    <dbReference type="NCBI Taxonomy" id="1263867"/>
    <lineage>
        <taxon>Bacteria</taxon>
        <taxon>Pseudomonadati</taxon>
        <taxon>Planctomycetota</taxon>
        <taxon>Planctomycetia</taxon>
        <taxon>Pirellulales</taxon>
        <taxon>Pirellulaceae</taxon>
        <taxon>Rhodopirellula</taxon>
    </lineage>
</organism>
<dbReference type="InterPro" id="IPR035986">
    <property type="entry name" value="PKD_dom_sf"/>
</dbReference>
<dbReference type="SMART" id="SM00089">
    <property type="entry name" value="PKD"/>
    <property type="match status" value="2"/>
</dbReference>
<feature type="region of interest" description="Disordered" evidence="4">
    <location>
        <begin position="107"/>
        <end position="126"/>
    </location>
</feature>
<keyword evidence="1" id="KW-0732">Signal</keyword>
<keyword evidence="3" id="KW-0106">Calcium</keyword>
<feature type="region of interest" description="Disordered" evidence="4">
    <location>
        <begin position="1"/>
        <end position="20"/>
    </location>
</feature>
<dbReference type="InterPro" id="IPR000601">
    <property type="entry name" value="PKD_dom"/>
</dbReference>
<dbReference type="EMBL" id="ANMO01000176">
    <property type="protein sequence ID" value="EMB15377.1"/>
    <property type="molecule type" value="Genomic_DNA"/>
</dbReference>
<protein>
    <submittedName>
        <fullName evidence="6">Repeat domain protein</fullName>
    </submittedName>
</protein>
<dbReference type="GO" id="GO:0016020">
    <property type="term" value="C:membrane"/>
    <property type="evidence" value="ECO:0007669"/>
    <property type="project" value="InterPro"/>
</dbReference>
<dbReference type="Gene3D" id="2.160.20.10">
    <property type="entry name" value="Single-stranded right-handed beta-helix, Pectin lyase-like"/>
    <property type="match status" value="1"/>
</dbReference>
<dbReference type="Pfam" id="PF17803">
    <property type="entry name" value="Cadherin_4"/>
    <property type="match status" value="6"/>
</dbReference>
<accession>M2ARP2</accession>
<dbReference type="InterPro" id="IPR022409">
    <property type="entry name" value="PKD/Chitinase_dom"/>
</dbReference>
<evidence type="ECO:0000256" key="1">
    <source>
        <dbReference type="ARBA" id="ARBA00022729"/>
    </source>
</evidence>
<evidence type="ECO:0000259" key="5">
    <source>
        <dbReference type="PROSITE" id="PS50093"/>
    </source>
</evidence>
<sequence length="3533" mass="361565">MSIRPSHHNFAGRTQNTSVARMNKMRERFNRWEHKANERKAMFIERQKARIERYRNAFKGSWITKIGLGLVALWNFITNPSFVVSIEKRPSVPFTAMLPFGVSFKKNDKQRKSTRRKSTTRNRLSPETLEQRQLLAGDLLYVDNPSDFVTANPTADTVVTWGGADGVVSTGGDDVAGLTFEPTAPVTVDSTAYDTIQEAIDAATSGSIINIAPGTYTESLLISTPGLTLVGPNASLLGNDVARGSEAVLEGVIRVEADDVTIAGLTIDGSGVDQTPALAKRGILVANTASQSNVMIENNVIKDWVTGVSLAGGASPGWVNVATISGNLFVNNGIGSTENVTNLTVVNNAFDNGGLGLGGGATLAAPIAGNSFSNPTDRFISIAAGVTLDGSQTFADMLSDNTFENAAALDDATGSWYEQAIFSTISGATAVADDNATITVAAGTYNEVVAVSVNLTLQGASGSSADVVIDGTSGGPDDGVISIIGSAATAITIADLTVTGSPSRHGIRATTSPALDLVIDNVSAINNSQYGIAVSDINSLVVSDSMIAGNPTGGIGTFAGVGGATISGSDFSGQTTLPIRNGSTGFTINASGNYFGPASLSDAASVTAFGSVDYTVLLDAALDFETVYVHTSGSQVGSTGRIAEGIAVVNSGGTVVVQDGVYGENIDITQPVALSGTPTINGSLTLSNPGAVLDPGFSPGVITSGDLDVSGATVVLEIVDASGPGSGHDQLAVTGTVDVTGATLDLQLVGAPAPGTSYVLIDNDGSDGVAGEFAGFIDDTEVVVPIIGGSGTVLVAINYDGGDGNDVVATISQPAGAPTTFYADQTYIDQDMGALESGDLVTWTPTNGIYPMPSNVADLVYDFEAFDTIQDATAAAIPAALDGATPLVRSSNVTWFIPEQDGSGSEVSTEAILVTEGDFDTISEFQVAPGFDGTVSSTGGTVQYTSNVEFNGTAKIVYEITDGSGHFIDGEIWVSVVAVNDAPVAQADDFTGVAEDAGLSGNLLVDNGNGADSDEENDTLTIDASSPLTLGNGSVTVNSNGTFTYTPNQSLSAGEAFSDSFTYSLIDDGQTFNLGTGMLEDDFKTSNTVTVNISGTGENDAPVATDDDSYAVNEQPTGLLEVDDASGLLANDTDVDAMDTLSVTEIDDGTTNTPVASGDTVTLAYGDLTINANGSFDYQVTASIAAGDMVDEVFSYTVSDGNGGTDTAEATITITGQNDAPIANDDTYAAVEGAGPISGDLFANTGNGIDSDPDGDTFTVTEIETEIEGVGLTSNPQAIPLTYGTLTINENGTFDYAVSDFPSVDGATETFSYTIEDSNGASATANVTINITGENDLPVAQDDEFDTLEDTALSGNVFDDNGNGPDSDLDEGTMLVASLAPGGDASNGDLTLNPDGSFTYTPDDDFNGTDSFTYLLGDGDGGFGFVADVTITVDPVNDAPVINGAPMAASTDEDTPLTISTLEITDVDVDEAPGTGEVTVDLTVTEGTLSLVDPGALAGGDLDGSDGTMTLTGLLSDVNSALADGLTYTPNANFSGPDELIVDVSDLGNSPTPTKFDDATIALTVDPVNDAPVAVDDDFEATEGDADVTGSVLGNDNDEEIGFDDESDTITVATVQGTAVTGPTTVATDDGGSVIIDTDGSFTYTPSDGEYFGSDSFTYTIVDDGTTPESSNTATVTINYRRVNDKPTAGPVTVTVDEDTSFVDIDVLNAAGTTAGPANEDFQALTITDVTTIPPALGTINVLTVMGTQVIRFTPTTNFNGPVTFTYKVTDNGQTYNSGSGMLENDFKKSDAASVVINVTAVNDSPTVVVPADVTLDENTAAVPTSIGIGPIVVDDADIALGEGPDAMEVTLSVTSGSIAVATAITGTDIDGSDGTLTFSGTRAELNAALASVTYTPNENVNGTDSLVITVDDLGVTAPPASATTTTSVGITIDPVNTAPTVTNGQVFPMTEDQMTPLSINLQTLADDIETPDASLVFTLSSATVGGVPITASEGVLTTGTDGMWSFTTAPDFFGDILIVADVTDTGDPAPTIGNEETTQLMLTISVEAVNDAPVAEDFDTGASIDEDDAVFDGTLGGVEAQISDLATDVDDTLTTSSFTFDNATVAGVPATLGEAGITYDQGSGDFSLDPSVAIYQSLAEGVSAEVIVNFTVTDGSLSDTGTVKFTVVGTNDAPVANDDPDTPGDYAAQADGTLSVAAPGVLDNDTDIDVGDTLEVSSPGTVSATAAGDSDGLTPSILDGASAGSVVINADGSFDYDPEGSLDALLPGETVTVTFTYLANDGLDDSIAPATVSIVVTGVDDAPVAVDDTASTDEDSSVSIDVVDNDFDPDGEDVAVVSIDGMSVAPEDTVTLASGATVTLELDGTLTYDPSGAFDFLDDDDIQPSGSDSFTYTVSDGTLPSSTANVDVDITGVNDAPVAVADDSYTVNEDAVLNGSTVLVNDSDIDGTVVSATQFSSPSNGAVTFNSDGTFTYTPNADFNGTDTFQYQAEDDNGALSAPVDVTITVIAQQDTPEADDDAYSVDEDGTLSVAAPGVLGNDTDVDLDPLTVASPGTITVVTSAAGASPLGGDAAGEVTLNADGSFTYDQQGNFDALDSGEFVIVEFTYEATDTFANSNTATVTITVNGVDDSPVVVDDTATTDEDTASGPINVLGNDTDPEGDTLSITAIDGQTPTVGVPIVLTSGNGTVTLNGDDTLTFDPNGQFEYLAVTEDATETFSYTVSDGNSTTNGDVVVTVTGVNDAPTAANDSATTPEDTLLTDALTGGDVDTSDVPNLEFQVVVDVSNGTLTITDPTTGAFTYMPNKDYVGNDSFSFKVVDGNGGESMERIFAINVTPVNDAPEAAADSYSVDADSTLTADDADGNTTMGDTTDDSVLANDTDVDSPTLTVTEVNGVSGDVGMPVSLTRTGGGPGGTVTVAADGTFTYDPGSDFDDLDETESEDVTFEYTISDGALTSTTTVTITVDGVDDTPTLTVADQIVEEGSPVTITLAGFDPDGDTLTYSVVTGDGMITGVNGDQYTYTPTDGDTVEPIVIGVSDGINSSTASFNITVEDVAPDLSVGMAASIVQGDTFTRTVTFTDPGADADWGYTVDYDDAGAMDSGSIGSGDPKEFALSHTYADPGTYTITVTVTDKDSVVDTETIEVTVEPILTFTVDDLTVSEDDGTGMFTISVSSPIPTGVTIEVTLNTLDLFGATEGADYDFAGGKTVTFEEGDEFKNVSFNITDDALVEGNEGFAVSLSSTYSPGVSGPGANFSDEALALIVDNDNLKINAIKVGSTIWADAFNDFVDGSSPDGRQGYSINPANQFDTLPWINLNQIHVEFNAQVTSTLSASDFAFAGLQGVDTPSITSVDYDPVSHIATLTLSDFIVNDRVTLTVFDTVAAGLGGTIDLDGEYLSALPSGNDSEGGDFVFQFNVLPGDANANEEVNINDASTVYSSRFSFTDGSTSFASFLTGNAYDVRKDLDGSGQVDTADAQFAFGLIPPQTATLPSPPMMSLMAFEDDDDSVDGLGEMSDPSTLEASSVDAALDSLDF</sequence>
<name>M2ARP2_9BACT</name>
<dbReference type="NCBIfam" id="TIGR01965">
    <property type="entry name" value="VCBS_repeat"/>
    <property type="match status" value="8"/>
</dbReference>
<dbReference type="SMART" id="SM00710">
    <property type="entry name" value="PbH1"/>
    <property type="match status" value="8"/>
</dbReference>
<evidence type="ECO:0000256" key="3">
    <source>
        <dbReference type="ARBA" id="ARBA00022837"/>
    </source>
</evidence>
<dbReference type="GO" id="GO:0007154">
    <property type="term" value="P:cell communication"/>
    <property type="evidence" value="ECO:0007669"/>
    <property type="project" value="InterPro"/>
</dbReference>
<proteinExistence type="predicted"/>
<dbReference type="PROSITE" id="PS50093">
    <property type="entry name" value="PKD"/>
    <property type="match status" value="1"/>
</dbReference>
<dbReference type="InterPro" id="IPR040853">
    <property type="entry name" value="RapA2_cadherin-like"/>
</dbReference>
<dbReference type="Gene3D" id="2.60.40.2810">
    <property type="match status" value="2"/>
</dbReference>
<dbReference type="Gene3D" id="2.60.40.3440">
    <property type="match status" value="2"/>
</dbReference>
<dbReference type="Proteomes" id="UP000011529">
    <property type="component" value="Unassembled WGS sequence"/>
</dbReference>
<feature type="compositionally biased region" description="Low complexity" evidence="4">
    <location>
        <begin position="2855"/>
        <end position="2869"/>
    </location>
</feature>
<evidence type="ECO:0000256" key="2">
    <source>
        <dbReference type="ARBA" id="ARBA00022737"/>
    </source>
</evidence>
<dbReference type="SUPFAM" id="SSF49299">
    <property type="entry name" value="PKD domain"/>
    <property type="match status" value="1"/>
</dbReference>
<dbReference type="RefSeq" id="WP_008658954.1">
    <property type="nucleotide sequence ID" value="NZ_ANMO01000176.1"/>
</dbReference>
<evidence type="ECO:0000313" key="7">
    <source>
        <dbReference type="Proteomes" id="UP000011529"/>
    </source>
</evidence>
<evidence type="ECO:0000313" key="6">
    <source>
        <dbReference type="EMBL" id="EMB15377.1"/>
    </source>
</evidence>
<dbReference type="InterPro" id="IPR003644">
    <property type="entry name" value="Calx_beta"/>
</dbReference>
<evidence type="ECO:0000256" key="4">
    <source>
        <dbReference type="SAM" id="MobiDB-lite"/>
    </source>
</evidence>
<dbReference type="InterPro" id="IPR010221">
    <property type="entry name" value="VCBS_dom"/>
</dbReference>
<dbReference type="NCBIfam" id="NF012211">
    <property type="entry name" value="tand_rpt_95"/>
    <property type="match status" value="9"/>
</dbReference>
<dbReference type="InterPro" id="IPR038081">
    <property type="entry name" value="CalX-like_sf"/>
</dbReference>
<gene>
    <name evidence="6" type="ORF">RE6C_03894</name>
</gene>
<keyword evidence="7" id="KW-1185">Reference proteome</keyword>
<dbReference type="SUPFAM" id="SSF51126">
    <property type="entry name" value="Pectin lyase-like"/>
    <property type="match status" value="2"/>
</dbReference>
<dbReference type="CDD" id="cd00146">
    <property type="entry name" value="PKD"/>
    <property type="match status" value="1"/>
</dbReference>
<dbReference type="InterPro" id="IPR006626">
    <property type="entry name" value="PbH1"/>
</dbReference>